<dbReference type="Proteomes" id="UP000018719">
    <property type="component" value="Unassembled WGS sequence"/>
</dbReference>
<sequence>MAARVFARTIISAKFRRALSVSNLFFVFFVLELPVRLAQEILNWINHGKILMIFPFFADNTKRKPPKVAERESNDIR</sequence>
<dbReference type="STRING" id="1049790.LEP1GSC047_3095"/>
<proteinExistence type="predicted"/>
<reference evidence="1 2" key="1">
    <citation type="submission" date="2013-05" db="EMBL/GenBank/DDBJ databases">
        <authorList>
            <person name="Harkins D.M."/>
            <person name="Durkin A.S."/>
            <person name="Brinkac L.M."/>
            <person name="Haft D.H."/>
            <person name="Selengut J.D."/>
            <person name="Sanka R."/>
            <person name="DePew J."/>
            <person name="Purushe J."/>
            <person name="Hartskeerl R.A."/>
            <person name="Ahmed A."/>
            <person name="van der Linden H."/>
            <person name="Goris M.G.A."/>
            <person name="Vinetz J.M."/>
            <person name="Sutton G.G."/>
            <person name="Nierman W.C."/>
            <person name="Fouts D.E."/>
        </authorList>
    </citation>
    <scope>NUCLEOTIDE SEQUENCE [LARGE SCALE GENOMIC DNA]</scope>
    <source>
        <strain evidence="1 2">10</strain>
    </source>
</reference>
<organism evidence="1 2">
    <name type="scientific">Leptospira inadai serovar Lyme str. 10</name>
    <dbReference type="NCBI Taxonomy" id="1049790"/>
    <lineage>
        <taxon>Bacteria</taxon>
        <taxon>Pseudomonadati</taxon>
        <taxon>Spirochaetota</taxon>
        <taxon>Spirochaetia</taxon>
        <taxon>Leptospirales</taxon>
        <taxon>Leptospiraceae</taxon>
        <taxon>Leptospira</taxon>
    </lineage>
</organism>
<dbReference type="EMBL" id="AHMM02000017">
    <property type="protein sequence ID" value="EQA36913.1"/>
    <property type="molecule type" value="Genomic_DNA"/>
</dbReference>
<evidence type="ECO:0000313" key="2">
    <source>
        <dbReference type="Proteomes" id="UP000018719"/>
    </source>
</evidence>
<evidence type="ECO:0000313" key="1">
    <source>
        <dbReference type="EMBL" id="EQA36913.1"/>
    </source>
</evidence>
<protein>
    <submittedName>
        <fullName evidence="1">Uncharacterized protein</fullName>
    </submittedName>
</protein>
<name>V6HD41_9LEPT</name>
<gene>
    <name evidence="1" type="ORF">LEP1GSC047_3095</name>
</gene>
<accession>V6HD41</accession>
<dbReference type="AlphaFoldDB" id="V6HD41"/>
<comment type="caution">
    <text evidence="1">The sequence shown here is derived from an EMBL/GenBank/DDBJ whole genome shotgun (WGS) entry which is preliminary data.</text>
</comment>